<dbReference type="OrthoDB" id="1898821at2759"/>
<evidence type="ECO:0000256" key="4">
    <source>
        <dbReference type="ARBA" id="ARBA00023054"/>
    </source>
</evidence>
<keyword evidence="5" id="KW-0539">Nucleus</keyword>
<evidence type="ECO:0000259" key="7">
    <source>
        <dbReference type="SMART" id="SM01156"/>
    </source>
</evidence>
<comment type="caution">
    <text evidence="8">The sequence shown here is derived from an EMBL/GenBank/DDBJ whole genome shotgun (WGS) entry which is preliminary data.</text>
</comment>
<keyword evidence="4" id="KW-0175">Coiled coil</keyword>
<dbReference type="STRING" id="478820.A0A196SHV8"/>
<dbReference type="InterPro" id="IPR011989">
    <property type="entry name" value="ARM-like"/>
</dbReference>
<name>A0A196SHV8_BLAHN</name>
<proteinExistence type="predicted"/>
<accession>A0A196SHV8</accession>
<dbReference type="PANTHER" id="PTHR14978">
    <property type="entry name" value="BETA-CATENIN-LIKE PROTEIN 1 NUCLEAR ASSOCIATED PROTEIN"/>
    <property type="match status" value="1"/>
</dbReference>
<evidence type="ECO:0000256" key="6">
    <source>
        <dbReference type="SAM" id="MobiDB-lite"/>
    </source>
</evidence>
<dbReference type="Proteomes" id="UP000078348">
    <property type="component" value="Unassembled WGS sequence"/>
</dbReference>
<keyword evidence="3" id="KW-0677">Repeat</keyword>
<keyword evidence="9" id="KW-1185">Reference proteome</keyword>
<reference evidence="8 9" key="1">
    <citation type="submission" date="2016-05" db="EMBL/GenBank/DDBJ databases">
        <title>Nuclear genome of Blastocystis sp. subtype 1 NandII.</title>
        <authorList>
            <person name="Gentekaki E."/>
            <person name="Curtis B."/>
            <person name="Stairs C."/>
            <person name="Eme L."/>
            <person name="Herman E."/>
            <person name="Klimes V."/>
            <person name="Arias M.C."/>
            <person name="Elias M."/>
            <person name="Hilliou F."/>
            <person name="Klute M."/>
            <person name="Malik S.-B."/>
            <person name="Pightling A."/>
            <person name="Rachubinski R."/>
            <person name="Salas D."/>
            <person name="Schlacht A."/>
            <person name="Suga H."/>
            <person name="Archibald J."/>
            <person name="Ball S.G."/>
            <person name="Clark G."/>
            <person name="Dacks J."/>
            <person name="Van Der Giezen M."/>
            <person name="Tsaousis A."/>
            <person name="Roger A."/>
        </authorList>
    </citation>
    <scope>NUCLEOTIDE SEQUENCE [LARGE SCALE GENOMIC DNA]</scope>
    <source>
        <strain evidence="9">ATCC 50177 / NandII</strain>
    </source>
</reference>
<feature type="compositionally biased region" description="Basic and acidic residues" evidence="6">
    <location>
        <begin position="12"/>
        <end position="35"/>
    </location>
</feature>
<dbReference type="PANTHER" id="PTHR14978:SF0">
    <property type="entry name" value="BETA-CATENIN-LIKE PROTEIN 1"/>
    <property type="match status" value="1"/>
</dbReference>
<feature type="domain" description="Beta-catenin-like protein 1 N-terminal" evidence="7">
    <location>
        <begin position="54"/>
        <end position="158"/>
    </location>
</feature>
<dbReference type="SMART" id="SM01156">
    <property type="entry name" value="DUF1716"/>
    <property type="match status" value="1"/>
</dbReference>
<dbReference type="InterPro" id="IPR013180">
    <property type="entry name" value="CTNNBL1_N"/>
</dbReference>
<gene>
    <name evidence="8" type="ORF">AV274_2373</name>
</gene>
<dbReference type="EMBL" id="LXWW01000110">
    <property type="protein sequence ID" value="OAO15896.1"/>
    <property type="molecule type" value="Genomic_DNA"/>
</dbReference>
<evidence type="ECO:0000256" key="2">
    <source>
        <dbReference type="ARBA" id="ARBA00022553"/>
    </source>
</evidence>
<dbReference type="Pfam" id="PF08216">
    <property type="entry name" value="CTNNBL"/>
    <property type="match status" value="1"/>
</dbReference>
<evidence type="ECO:0000313" key="9">
    <source>
        <dbReference type="Proteomes" id="UP000078348"/>
    </source>
</evidence>
<organism evidence="8 9">
    <name type="scientific">Blastocystis sp. subtype 1 (strain ATCC 50177 / NandII)</name>
    <dbReference type="NCBI Taxonomy" id="478820"/>
    <lineage>
        <taxon>Eukaryota</taxon>
        <taxon>Sar</taxon>
        <taxon>Stramenopiles</taxon>
        <taxon>Bigyra</taxon>
        <taxon>Opalozoa</taxon>
        <taxon>Opalinata</taxon>
        <taxon>Blastocystidae</taxon>
        <taxon>Blastocystis</taxon>
    </lineage>
</organism>
<evidence type="ECO:0000256" key="5">
    <source>
        <dbReference type="ARBA" id="ARBA00023242"/>
    </source>
</evidence>
<dbReference type="AlphaFoldDB" id="A0A196SHV8"/>
<evidence type="ECO:0000256" key="1">
    <source>
        <dbReference type="ARBA" id="ARBA00004123"/>
    </source>
</evidence>
<dbReference type="SUPFAM" id="SSF48371">
    <property type="entry name" value="ARM repeat"/>
    <property type="match status" value="1"/>
</dbReference>
<dbReference type="GO" id="GO:0005681">
    <property type="term" value="C:spliceosomal complex"/>
    <property type="evidence" value="ECO:0007669"/>
    <property type="project" value="TreeGrafter"/>
</dbReference>
<dbReference type="InterPro" id="IPR039678">
    <property type="entry name" value="CTNNBL1"/>
</dbReference>
<dbReference type="InterPro" id="IPR016024">
    <property type="entry name" value="ARM-type_fold"/>
</dbReference>
<protein>
    <submittedName>
        <fullName evidence="8">Armadillo-like helical domain-containing protein</fullName>
    </submittedName>
</protein>
<feature type="region of interest" description="Disordered" evidence="6">
    <location>
        <begin position="1"/>
        <end position="47"/>
    </location>
</feature>
<dbReference type="Gene3D" id="1.25.10.10">
    <property type="entry name" value="Leucine-rich Repeat Variant"/>
    <property type="match status" value="1"/>
</dbReference>
<evidence type="ECO:0000313" key="8">
    <source>
        <dbReference type="EMBL" id="OAO15896.1"/>
    </source>
</evidence>
<keyword evidence="2" id="KW-0597">Phosphoprotein</keyword>
<comment type="subcellular location">
    <subcellularLocation>
        <location evidence="1">Nucleus</location>
    </subcellularLocation>
</comment>
<evidence type="ECO:0000256" key="3">
    <source>
        <dbReference type="ARBA" id="ARBA00022737"/>
    </source>
</evidence>
<sequence length="525" mass="60823">MDSVFDSILNSRGEEERKREEAVPEEENSPKRTRVDEEEEEDIDIDDSILDSISPEEIDKMLKEADKVEVPRLDMSGIKQIMLELEKLINTNQKMRLKYASEPLKFEESEYALHEQLKKCDVFSTEVRVYPTLVKLDFIGTLSYLLSHDNIVISTDVIRLLDDMTDDSTIMEDPTGESVGLIDEVIAKAIPQSLISNLERLYSDSTIHHDGVEATFHVLSHLIEIRPDVMESYWQAQLPRHLLHFLEGEDYDEVMMYASELLFSLCAYKQRVDSFAEHPEWVEQLLVVLSRWRSHDPESLDEAEILENLFNVLCMMIQSSAVLPTLREKELLDLLLIPIRKHKYARAAALKAADYLLGMRDPQDAEAFINKKGLKYLFPALLGEKGTGLKKWTPLDKLDFENHVLCIIQSLLGLDVNSVYFKRVMKKFHDDDYAKCDCILEICARFLKTKERFDAMKEQHAFDVTPEEAEEGITAEEKEYEKKIEMGLHVYDTAMAILHILMKDAPCNWHIQRKVYEQGWQLNVE</sequence>
<feature type="compositionally biased region" description="Acidic residues" evidence="6">
    <location>
        <begin position="36"/>
        <end position="47"/>
    </location>
</feature>